<feature type="compositionally biased region" description="Polar residues" evidence="1">
    <location>
        <begin position="129"/>
        <end position="144"/>
    </location>
</feature>
<evidence type="ECO:0000313" key="3">
    <source>
        <dbReference type="Proteomes" id="UP000650424"/>
    </source>
</evidence>
<organism evidence="2 3">
    <name type="scientific">Undibacterium hunanense</name>
    <dbReference type="NCBI Taxonomy" id="2762292"/>
    <lineage>
        <taxon>Bacteria</taxon>
        <taxon>Pseudomonadati</taxon>
        <taxon>Pseudomonadota</taxon>
        <taxon>Betaproteobacteria</taxon>
        <taxon>Burkholderiales</taxon>
        <taxon>Oxalobacteraceae</taxon>
        <taxon>Undibacterium</taxon>
    </lineage>
</organism>
<protein>
    <submittedName>
        <fullName evidence="2">Uncharacterized protein</fullName>
    </submittedName>
</protein>
<accession>A0ABR6ZV08</accession>
<comment type="caution">
    <text evidence="2">The sequence shown here is derived from an EMBL/GenBank/DDBJ whole genome shotgun (WGS) entry which is preliminary data.</text>
</comment>
<keyword evidence="3" id="KW-1185">Reference proteome</keyword>
<reference evidence="2 3" key="1">
    <citation type="submission" date="2020-08" db="EMBL/GenBank/DDBJ databases">
        <title>Novel species isolated from subtropical streams in China.</title>
        <authorList>
            <person name="Lu H."/>
        </authorList>
    </citation>
    <scope>NUCLEOTIDE SEQUENCE [LARGE SCALE GENOMIC DNA]</scope>
    <source>
        <strain evidence="2 3">CY18W</strain>
    </source>
</reference>
<feature type="compositionally biased region" description="Polar residues" evidence="1">
    <location>
        <begin position="100"/>
        <end position="116"/>
    </location>
</feature>
<dbReference type="Proteomes" id="UP000650424">
    <property type="component" value="Unassembled WGS sequence"/>
</dbReference>
<feature type="region of interest" description="Disordered" evidence="1">
    <location>
        <begin position="63"/>
        <end position="144"/>
    </location>
</feature>
<evidence type="ECO:0000313" key="2">
    <source>
        <dbReference type="EMBL" id="MBC3919729.1"/>
    </source>
</evidence>
<name>A0ABR6ZV08_9BURK</name>
<evidence type="ECO:0000256" key="1">
    <source>
        <dbReference type="SAM" id="MobiDB-lite"/>
    </source>
</evidence>
<sequence>MPRIKFISSKKSGFVFKSLVYSRHDYYVGKRFFRRSMRAKRVNIMVTSVTSASSAQNQQLIQQAADARAKQNSETIGAAADRDSGTADAIADQKRVTDAQAEQQAQAVNKQNSAKQAESKPPEQPKPVVNTSGQVTGTTINTTA</sequence>
<dbReference type="EMBL" id="JACOGF010000011">
    <property type="protein sequence ID" value="MBC3919729.1"/>
    <property type="molecule type" value="Genomic_DNA"/>
</dbReference>
<gene>
    <name evidence="2" type="ORF">H8L32_19815</name>
</gene>
<proteinExistence type="predicted"/>
<dbReference type="RefSeq" id="WP_222619424.1">
    <property type="nucleotide sequence ID" value="NZ_JACOGF010000011.1"/>
</dbReference>
<feature type="compositionally biased region" description="Basic and acidic residues" evidence="1">
    <location>
        <begin position="80"/>
        <end position="97"/>
    </location>
</feature>